<feature type="compositionally biased region" description="Pro residues" evidence="1">
    <location>
        <begin position="232"/>
        <end position="241"/>
    </location>
</feature>
<feature type="region of interest" description="Disordered" evidence="1">
    <location>
        <begin position="390"/>
        <end position="448"/>
    </location>
</feature>
<proteinExistence type="predicted"/>
<protein>
    <recommendedName>
        <fullName evidence="4">Transposase</fullName>
    </recommendedName>
</protein>
<accession>A0ABN9LZ45</accession>
<feature type="compositionally biased region" description="Acidic residues" evidence="1">
    <location>
        <begin position="392"/>
        <end position="426"/>
    </location>
</feature>
<dbReference type="Gene3D" id="3.30.420.10">
    <property type="entry name" value="Ribonuclease H-like superfamily/Ribonuclease H"/>
    <property type="match status" value="1"/>
</dbReference>
<dbReference type="EMBL" id="CAUEEQ010033665">
    <property type="protein sequence ID" value="CAJ0951694.1"/>
    <property type="molecule type" value="Genomic_DNA"/>
</dbReference>
<dbReference type="InterPro" id="IPR036397">
    <property type="entry name" value="RNaseH_sf"/>
</dbReference>
<feature type="compositionally biased region" description="Basic residues" evidence="1">
    <location>
        <begin position="438"/>
        <end position="448"/>
    </location>
</feature>
<feature type="compositionally biased region" description="Low complexity" evidence="1">
    <location>
        <begin position="319"/>
        <end position="335"/>
    </location>
</feature>
<organism evidence="2 3">
    <name type="scientific">Ranitomeya imitator</name>
    <name type="common">mimic poison frog</name>
    <dbReference type="NCBI Taxonomy" id="111125"/>
    <lineage>
        <taxon>Eukaryota</taxon>
        <taxon>Metazoa</taxon>
        <taxon>Chordata</taxon>
        <taxon>Craniata</taxon>
        <taxon>Vertebrata</taxon>
        <taxon>Euteleostomi</taxon>
        <taxon>Amphibia</taxon>
        <taxon>Batrachia</taxon>
        <taxon>Anura</taxon>
        <taxon>Neobatrachia</taxon>
        <taxon>Hyloidea</taxon>
        <taxon>Dendrobatidae</taxon>
        <taxon>Dendrobatinae</taxon>
        <taxon>Ranitomeya</taxon>
    </lineage>
</organism>
<gene>
    <name evidence="2" type="ORF">RIMI_LOCUS13560313</name>
</gene>
<comment type="caution">
    <text evidence="2">The sequence shown here is derived from an EMBL/GenBank/DDBJ whole genome shotgun (WGS) entry which is preliminary data.</text>
</comment>
<evidence type="ECO:0000313" key="2">
    <source>
        <dbReference type="EMBL" id="CAJ0951694.1"/>
    </source>
</evidence>
<reference evidence="2" key="1">
    <citation type="submission" date="2023-07" db="EMBL/GenBank/DDBJ databases">
        <authorList>
            <person name="Stuckert A."/>
        </authorList>
    </citation>
    <scope>NUCLEOTIDE SEQUENCE</scope>
</reference>
<feature type="region of interest" description="Disordered" evidence="1">
    <location>
        <begin position="217"/>
        <end position="349"/>
    </location>
</feature>
<sequence>MDNDPKHASTVDYLKRHKLKVLQWPSQPPDLNIIENLWLDLKIAVHARQPRNLTELGEFSKEELMKIPQTRVERLLSGHNKRFQASTKWNKIPHILDECQPPIGSSIHPRSVSPNEWLGEKDFTKMKATSDQEENELVILHLRQLCESKQKTHVHIGEMQTSLSSSSIPENSAPSGRFKLDILKNKAKKSLTSSLENIFSRGANRMRGRLGSMDSFDRYNSFASDKDGSPGDSPPATPPSSPVSSSWQSFPEEDPDSPQFRRRAHTFSHPTSSAKKRITFPDAKSPNSKSPLQRQHSVACDGGHSSPVPIVRRVRTESEPSSSSLPSSFSTPSFLKNLYQGSGRRPSHCENDVLKRLSAEMEREMYNLSKQLDVEEVTNMLLDDRDLTLNEDLGEESEIDSHDEVEECVLDSETEQDGDSGEDEEVGSYYIGKDKNTKWNKKPFQKKT</sequence>
<keyword evidence="3" id="KW-1185">Reference proteome</keyword>
<name>A0ABN9LZ45_9NEOB</name>
<evidence type="ECO:0008006" key="4">
    <source>
        <dbReference type="Google" id="ProtNLM"/>
    </source>
</evidence>
<feature type="compositionally biased region" description="Polar residues" evidence="1">
    <location>
        <begin position="285"/>
        <end position="296"/>
    </location>
</feature>
<dbReference type="Proteomes" id="UP001176940">
    <property type="component" value="Unassembled WGS sequence"/>
</dbReference>
<evidence type="ECO:0000313" key="3">
    <source>
        <dbReference type="Proteomes" id="UP001176940"/>
    </source>
</evidence>
<evidence type="ECO:0000256" key="1">
    <source>
        <dbReference type="SAM" id="MobiDB-lite"/>
    </source>
</evidence>